<feature type="region of interest" description="Disordered" evidence="1">
    <location>
        <begin position="154"/>
        <end position="183"/>
    </location>
</feature>
<keyword evidence="3" id="KW-1185">Reference proteome</keyword>
<feature type="compositionally biased region" description="Low complexity" evidence="1">
    <location>
        <begin position="1"/>
        <end position="13"/>
    </location>
</feature>
<feature type="region of interest" description="Disordered" evidence="1">
    <location>
        <begin position="337"/>
        <end position="367"/>
    </location>
</feature>
<organism evidence="2 3">
    <name type="scientific">Streptosporangium vulgare</name>
    <dbReference type="NCBI Taxonomy" id="46190"/>
    <lineage>
        <taxon>Bacteria</taxon>
        <taxon>Bacillati</taxon>
        <taxon>Actinomycetota</taxon>
        <taxon>Actinomycetes</taxon>
        <taxon>Streptosporangiales</taxon>
        <taxon>Streptosporangiaceae</taxon>
        <taxon>Streptosporangium</taxon>
    </lineage>
</organism>
<feature type="region of interest" description="Disordered" evidence="1">
    <location>
        <begin position="1"/>
        <end position="36"/>
    </location>
</feature>
<sequence>MLSAIAASGAAPAGRERRPASRRIPGIAALGGHGARRPASLRGNLRLSLGTSLAVGAGAALVVGLGFVDTGSTPRPETVVRVTPVAMSAVLQRAAETAGERDELDPKPGQFLAYEIQSMFPVKLKEGGKEVRYLDRSLFKVWLPVEGSPLDGGVMSSEHLEPRPFPGEPLPAEAERRAGSVGAPSKLTGYDISAEHQRTDYAYLSRLPADPAKMREHLYRGLARDPLADYKAWGKVGSMITQAYLPSAQRAALFRAAGTIPGVETVGRAEDAAGREGVAVAMANALGGVRHEYIFDSATHLYLGERVVVTDAARAGAPEGTLLTSTAQLKVEVADSAPEVTGPAPGGAGPASEARHGWTGSAREAHG</sequence>
<dbReference type="EMBL" id="JBHMBS010000004">
    <property type="protein sequence ID" value="MFB9675948.1"/>
    <property type="molecule type" value="Genomic_DNA"/>
</dbReference>
<dbReference type="Proteomes" id="UP001589610">
    <property type="component" value="Unassembled WGS sequence"/>
</dbReference>
<dbReference type="RefSeq" id="WP_386155947.1">
    <property type="nucleotide sequence ID" value="NZ_JBHMBS010000004.1"/>
</dbReference>
<dbReference type="NCBIfam" id="NF038083">
    <property type="entry name" value="CU044_5270_fam"/>
    <property type="match status" value="1"/>
</dbReference>
<evidence type="ECO:0000313" key="3">
    <source>
        <dbReference type="Proteomes" id="UP001589610"/>
    </source>
</evidence>
<accession>A0ABV5TE22</accession>
<evidence type="ECO:0000256" key="1">
    <source>
        <dbReference type="SAM" id="MobiDB-lite"/>
    </source>
</evidence>
<gene>
    <name evidence="2" type="ORF">ACFFRH_10655</name>
</gene>
<protein>
    <submittedName>
        <fullName evidence="2">CU044_5270 family protein</fullName>
    </submittedName>
</protein>
<name>A0ABV5TE22_9ACTN</name>
<reference evidence="2 3" key="1">
    <citation type="submission" date="2024-09" db="EMBL/GenBank/DDBJ databases">
        <authorList>
            <person name="Sun Q."/>
            <person name="Mori K."/>
        </authorList>
    </citation>
    <scope>NUCLEOTIDE SEQUENCE [LARGE SCALE GENOMIC DNA]</scope>
    <source>
        <strain evidence="2 3">JCM 3028</strain>
    </source>
</reference>
<proteinExistence type="predicted"/>
<evidence type="ECO:0000313" key="2">
    <source>
        <dbReference type="EMBL" id="MFB9675948.1"/>
    </source>
</evidence>
<dbReference type="InterPro" id="IPR047789">
    <property type="entry name" value="CU044_5270-like"/>
</dbReference>
<comment type="caution">
    <text evidence="2">The sequence shown here is derived from an EMBL/GenBank/DDBJ whole genome shotgun (WGS) entry which is preliminary data.</text>
</comment>